<dbReference type="OrthoDB" id="167809at2759"/>
<evidence type="ECO:0000313" key="5">
    <source>
        <dbReference type="Proteomes" id="UP000554235"/>
    </source>
</evidence>
<organism evidence="4 5">
    <name type="scientific">Fusarium albosuccineum</name>
    <dbReference type="NCBI Taxonomy" id="1237068"/>
    <lineage>
        <taxon>Eukaryota</taxon>
        <taxon>Fungi</taxon>
        <taxon>Dikarya</taxon>
        <taxon>Ascomycota</taxon>
        <taxon>Pezizomycotina</taxon>
        <taxon>Sordariomycetes</taxon>
        <taxon>Hypocreomycetidae</taxon>
        <taxon>Hypocreales</taxon>
        <taxon>Nectriaceae</taxon>
        <taxon>Fusarium</taxon>
        <taxon>Fusarium decemcellulare species complex</taxon>
    </lineage>
</organism>
<evidence type="ECO:0000256" key="1">
    <source>
        <dbReference type="ARBA" id="ARBA00006336"/>
    </source>
</evidence>
<proteinExistence type="inferred from homology"/>
<dbReference type="PANTHER" id="PTHR43559:SF3">
    <property type="entry name" value="HYDROLASE YCAC-RELATED"/>
    <property type="match status" value="1"/>
</dbReference>
<dbReference type="InterPro" id="IPR000868">
    <property type="entry name" value="Isochorismatase-like_dom"/>
</dbReference>
<keyword evidence="2" id="KW-0732">Signal</keyword>
<evidence type="ECO:0000313" key="4">
    <source>
        <dbReference type="EMBL" id="KAF4460623.1"/>
    </source>
</evidence>
<dbReference type="PANTHER" id="PTHR43559">
    <property type="entry name" value="HYDROLASE YCAC-RELATED"/>
    <property type="match status" value="1"/>
</dbReference>
<evidence type="ECO:0000256" key="2">
    <source>
        <dbReference type="SAM" id="SignalP"/>
    </source>
</evidence>
<feature type="chain" id="PRO_5034937743" evidence="2">
    <location>
        <begin position="19"/>
        <end position="242"/>
    </location>
</feature>
<dbReference type="EMBL" id="JAADYS010001903">
    <property type="protein sequence ID" value="KAF4460623.1"/>
    <property type="molecule type" value="Genomic_DNA"/>
</dbReference>
<reference evidence="4 5" key="1">
    <citation type="submission" date="2020-01" db="EMBL/GenBank/DDBJ databases">
        <title>Identification and distribution of gene clusters putatively required for synthesis of sphingolipid metabolism inhibitors in phylogenetically diverse species of the filamentous fungus Fusarium.</title>
        <authorList>
            <person name="Kim H.-S."/>
            <person name="Busman M."/>
            <person name="Brown D.W."/>
            <person name="Divon H."/>
            <person name="Uhlig S."/>
            <person name="Proctor R.H."/>
        </authorList>
    </citation>
    <scope>NUCLEOTIDE SEQUENCE [LARGE SCALE GENOMIC DNA]</scope>
    <source>
        <strain evidence="4 5">NRRL 20459</strain>
    </source>
</reference>
<comment type="similarity">
    <text evidence="1">Belongs to the isochorismatase family.</text>
</comment>
<keyword evidence="5" id="KW-1185">Reference proteome</keyword>
<evidence type="ECO:0000259" key="3">
    <source>
        <dbReference type="Pfam" id="PF00857"/>
    </source>
</evidence>
<accession>A0A8H4P7U7</accession>
<protein>
    <submittedName>
        <fullName evidence="4">YcaC</fullName>
    </submittedName>
</protein>
<gene>
    <name evidence="4" type="ORF">FALBO_12594</name>
</gene>
<feature type="signal peptide" evidence="2">
    <location>
        <begin position="1"/>
        <end position="18"/>
    </location>
</feature>
<dbReference type="Pfam" id="PF00857">
    <property type="entry name" value="Isochorismatase"/>
    <property type="match status" value="1"/>
</dbReference>
<dbReference type="Gene3D" id="3.40.50.850">
    <property type="entry name" value="Isochorismatase-like"/>
    <property type="match status" value="1"/>
</dbReference>
<dbReference type="Proteomes" id="UP000554235">
    <property type="component" value="Unassembled WGS sequence"/>
</dbReference>
<dbReference type="InterPro" id="IPR053152">
    <property type="entry name" value="Hydrolase_YcaC-like"/>
</dbReference>
<name>A0A8H4P7U7_9HYPO</name>
<dbReference type="SUPFAM" id="SSF52499">
    <property type="entry name" value="Isochorismatase-like hydrolases"/>
    <property type="match status" value="1"/>
</dbReference>
<dbReference type="AlphaFoldDB" id="A0A8H4P7U7"/>
<comment type="caution">
    <text evidence="4">The sequence shown here is derived from an EMBL/GenBank/DDBJ whole genome shotgun (WGS) entry which is preliminary data.</text>
</comment>
<feature type="domain" description="Isochorismatase-like" evidence="3">
    <location>
        <begin position="35"/>
        <end position="185"/>
    </location>
</feature>
<dbReference type="InterPro" id="IPR036380">
    <property type="entry name" value="Isochorismatase-like_sf"/>
</dbReference>
<sequence length="242" mass="26671">MKFVSLLVATLLPAVALTRQNSGYTYERLEKDKALLIVVDIQEGLIQMVRDFDPSVYHQKAIAHAALADLFNLPVVITTSADSGPNGQLVREIKDMHPNAPLIRRQGEVNSWDSEEFREAVKATNKTQVIIAGIVTDVCTTFLALSLREAGYSVWANIEASGTTSELNARAGNDRMTSAGVHVVTQYAILGELMRDWRHTPGAKEVFPWIEKHFPIVSHLVRSHGHAVRNGTIHPGVEETLG</sequence>